<dbReference type="PANTHER" id="PTHR36769">
    <property type="entry name" value="2,3-BISPHOSPHOGLYCERATE-DEPENDENT PHOSPHOGLYCERATE MUTASE"/>
    <property type="match status" value="1"/>
</dbReference>
<sequence length="106" mass="11394">MPQKPLVKNKKIDKKQQAANRHGKTPRTKKGNWDLAPKKPKELAAFKENKEITKAINAGNESTFAAKAQNAGGKLKSLKAPLPVNAPKGAEKKRSGAKAKEAAGQE</sequence>
<evidence type="ECO:0000256" key="1">
    <source>
        <dbReference type="SAM" id="MobiDB-lite"/>
    </source>
</evidence>
<feature type="region of interest" description="Disordered" evidence="1">
    <location>
        <begin position="69"/>
        <end position="106"/>
    </location>
</feature>
<proteinExistence type="predicted"/>
<accession>A0A7S3VVZ1</accession>
<feature type="compositionally biased region" description="Basic residues" evidence="1">
    <location>
        <begin position="21"/>
        <end position="30"/>
    </location>
</feature>
<protein>
    <submittedName>
        <fullName evidence="2">Uncharacterized protein</fullName>
    </submittedName>
</protein>
<organism evidence="2">
    <name type="scientific">Dunaliella tertiolecta</name>
    <name type="common">Green alga</name>
    <dbReference type="NCBI Taxonomy" id="3047"/>
    <lineage>
        <taxon>Eukaryota</taxon>
        <taxon>Viridiplantae</taxon>
        <taxon>Chlorophyta</taxon>
        <taxon>core chlorophytes</taxon>
        <taxon>Chlorophyceae</taxon>
        <taxon>CS clade</taxon>
        <taxon>Chlamydomonadales</taxon>
        <taxon>Dunaliellaceae</taxon>
        <taxon>Dunaliella</taxon>
    </lineage>
</organism>
<dbReference type="PANTHER" id="PTHR36769:SF1">
    <property type="entry name" value="2,3-BISPHOSPHOGLYCERATE-DEPENDENT PHOSPHOGLYCERATE MUTASE"/>
    <property type="match status" value="1"/>
</dbReference>
<name>A0A7S3VVZ1_DUNTE</name>
<dbReference type="AlphaFoldDB" id="A0A7S3VVZ1"/>
<dbReference type="InterPro" id="IPR019034">
    <property type="entry name" value="UPF0390"/>
</dbReference>
<reference evidence="2" key="1">
    <citation type="submission" date="2021-01" db="EMBL/GenBank/DDBJ databases">
        <authorList>
            <person name="Corre E."/>
            <person name="Pelletier E."/>
            <person name="Niang G."/>
            <person name="Scheremetjew M."/>
            <person name="Finn R."/>
            <person name="Kale V."/>
            <person name="Holt S."/>
            <person name="Cochrane G."/>
            <person name="Meng A."/>
            <person name="Brown T."/>
            <person name="Cohen L."/>
        </authorList>
    </citation>
    <scope>NUCLEOTIDE SEQUENCE</scope>
    <source>
        <strain evidence="2">CCMP1320</strain>
    </source>
</reference>
<feature type="region of interest" description="Disordered" evidence="1">
    <location>
        <begin position="1"/>
        <end position="41"/>
    </location>
</feature>
<dbReference type="Pfam" id="PF09495">
    <property type="entry name" value="DUF2462"/>
    <property type="match status" value="1"/>
</dbReference>
<evidence type="ECO:0000313" key="2">
    <source>
        <dbReference type="EMBL" id="CAE0507713.1"/>
    </source>
</evidence>
<gene>
    <name evidence="2" type="ORF">DTER00134_LOCUS22790</name>
</gene>
<dbReference type="EMBL" id="HBIP01037797">
    <property type="protein sequence ID" value="CAE0507713.1"/>
    <property type="molecule type" value="Transcribed_RNA"/>
</dbReference>
<feature type="compositionally biased region" description="Basic and acidic residues" evidence="1">
    <location>
        <begin position="89"/>
        <end position="106"/>
    </location>
</feature>